<dbReference type="OMA" id="YELTQCA"/>
<dbReference type="GeneID" id="6494962"/>
<dbReference type="eggNOG" id="ENOG502TEIK">
    <property type="taxonomic scope" value="Eukaryota"/>
</dbReference>
<dbReference type="HOGENOM" id="CLU_2212607_0_0_1"/>
<dbReference type="PhylomeDB" id="B3MBX2"/>
<reference evidence="1 2" key="1">
    <citation type="journal article" date="2007" name="Nature">
        <title>Evolution of genes and genomes on the Drosophila phylogeny.</title>
        <authorList>
            <consortium name="Drosophila 12 Genomes Consortium"/>
            <person name="Clark A.G."/>
            <person name="Eisen M.B."/>
            <person name="Smith D.R."/>
            <person name="Bergman C.M."/>
            <person name="Oliver B."/>
            <person name="Markow T.A."/>
            <person name="Kaufman T.C."/>
            <person name="Kellis M."/>
            <person name="Gelbart W."/>
            <person name="Iyer V.N."/>
            <person name="Pollard D.A."/>
            <person name="Sackton T.B."/>
            <person name="Larracuente A.M."/>
            <person name="Singh N.D."/>
            <person name="Abad J.P."/>
            <person name="Abt D.N."/>
            <person name="Adryan B."/>
            <person name="Aguade M."/>
            <person name="Akashi H."/>
            <person name="Anderson W.W."/>
            <person name="Aquadro C.F."/>
            <person name="Ardell D.H."/>
            <person name="Arguello R."/>
            <person name="Artieri C.G."/>
            <person name="Barbash D.A."/>
            <person name="Barker D."/>
            <person name="Barsanti P."/>
            <person name="Batterham P."/>
            <person name="Batzoglou S."/>
            <person name="Begun D."/>
            <person name="Bhutkar A."/>
            <person name="Blanco E."/>
            <person name="Bosak S.A."/>
            <person name="Bradley R.K."/>
            <person name="Brand A.D."/>
            <person name="Brent M.R."/>
            <person name="Brooks A.N."/>
            <person name="Brown R.H."/>
            <person name="Butlin R.K."/>
            <person name="Caggese C."/>
            <person name="Calvi B.R."/>
            <person name="Bernardo de Carvalho A."/>
            <person name="Caspi A."/>
            <person name="Castrezana S."/>
            <person name="Celniker S.E."/>
            <person name="Chang J.L."/>
            <person name="Chapple C."/>
            <person name="Chatterji S."/>
            <person name="Chinwalla A."/>
            <person name="Civetta A."/>
            <person name="Clifton S.W."/>
            <person name="Comeron J.M."/>
            <person name="Costello J.C."/>
            <person name="Coyne J.A."/>
            <person name="Daub J."/>
            <person name="David R.G."/>
            <person name="Delcher A.L."/>
            <person name="Delehaunty K."/>
            <person name="Do C.B."/>
            <person name="Ebling H."/>
            <person name="Edwards K."/>
            <person name="Eickbush T."/>
            <person name="Evans J.D."/>
            <person name="Filipski A."/>
            <person name="Findeiss S."/>
            <person name="Freyhult E."/>
            <person name="Fulton L."/>
            <person name="Fulton R."/>
            <person name="Garcia A.C."/>
            <person name="Gardiner A."/>
            <person name="Garfield D.A."/>
            <person name="Garvin B.E."/>
            <person name="Gibson G."/>
            <person name="Gilbert D."/>
            <person name="Gnerre S."/>
            <person name="Godfrey J."/>
            <person name="Good R."/>
            <person name="Gotea V."/>
            <person name="Gravely B."/>
            <person name="Greenberg A.J."/>
            <person name="Griffiths-Jones S."/>
            <person name="Gross S."/>
            <person name="Guigo R."/>
            <person name="Gustafson E.A."/>
            <person name="Haerty W."/>
            <person name="Hahn M.W."/>
            <person name="Halligan D.L."/>
            <person name="Halpern A.L."/>
            <person name="Halter G.M."/>
            <person name="Han M.V."/>
            <person name="Heger A."/>
            <person name="Hillier L."/>
            <person name="Hinrichs A.S."/>
            <person name="Holmes I."/>
            <person name="Hoskins R.A."/>
            <person name="Hubisz M.J."/>
            <person name="Hultmark D."/>
            <person name="Huntley M.A."/>
            <person name="Jaffe D.B."/>
            <person name="Jagadeeshan S."/>
            <person name="Jeck W.R."/>
            <person name="Johnson J."/>
            <person name="Jones C.D."/>
            <person name="Jordan W.C."/>
            <person name="Karpen G.H."/>
            <person name="Kataoka E."/>
            <person name="Keightley P.D."/>
            <person name="Kheradpour P."/>
            <person name="Kirkness E.F."/>
            <person name="Koerich L.B."/>
            <person name="Kristiansen K."/>
            <person name="Kudrna D."/>
            <person name="Kulathinal R.J."/>
            <person name="Kumar S."/>
            <person name="Kwok R."/>
            <person name="Lander E."/>
            <person name="Langley C.H."/>
            <person name="Lapoint R."/>
            <person name="Lazzaro B.P."/>
            <person name="Lee S.J."/>
            <person name="Levesque L."/>
            <person name="Li R."/>
            <person name="Lin C.F."/>
            <person name="Lin M.F."/>
            <person name="Lindblad-Toh K."/>
            <person name="Llopart A."/>
            <person name="Long M."/>
            <person name="Low L."/>
            <person name="Lozovsky E."/>
            <person name="Lu J."/>
            <person name="Luo M."/>
            <person name="Machado C.A."/>
            <person name="Makalowski W."/>
            <person name="Marzo M."/>
            <person name="Matsuda M."/>
            <person name="Matzkin L."/>
            <person name="McAllister B."/>
            <person name="McBride C.S."/>
            <person name="McKernan B."/>
            <person name="McKernan K."/>
            <person name="Mendez-Lago M."/>
            <person name="Minx P."/>
            <person name="Mollenhauer M.U."/>
            <person name="Montooth K."/>
            <person name="Mount S.M."/>
            <person name="Mu X."/>
            <person name="Myers E."/>
            <person name="Negre B."/>
            <person name="Newfeld S."/>
            <person name="Nielsen R."/>
            <person name="Noor M.A."/>
            <person name="O'Grady P."/>
            <person name="Pachter L."/>
            <person name="Papaceit M."/>
            <person name="Parisi M.J."/>
            <person name="Parisi M."/>
            <person name="Parts L."/>
            <person name="Pedersen J.S."/>
            <person name="Pesole G."/>
            <person name="Phillippy A.M."/>
            <person name="Ponting C.P."/>
            <person name="Pop M."/>
            <person name="Porcelli D."/>
            <person name="Powell J.R."/>
            <person name="Prohaska S."/>
            <person name="Pruitt K."/>
            <person name="Puig M."/>
            <person name="Quesneville H."/>
            <person name="Ram K.R."/>
            <person name="Rand D."/>
            <person name="Rasmussen M.D."/>
            <person name="Reed L.K."/>
            <person name="Reenan R."/>
            <person name="Reily A."/>
            <person name="Remington K.A."/>
            <person name="Rieger T.T."/>
            <person name="Ritchie M.G."/>
            <person name="Robin C."/>
            <person name="Rogers Y.H."/>
            <person name="Rohde C."/>
            <person name="Rozas J."/>
            <person name="Rubenfield M.J."/>
            <person name="Ruiz A."/>
            <person name="Russo S."/>
            <person name="Salzberg S.L."/>
            <person name="Sanchez-Gracia A."/>
            <person name="Saranga D.J."/>
            <person name="Sato H."/>
            <person name="Schaeffer S.W."/>
            <person name="Schatz M.C."/>
            <person name="Schlenke T."/>
            <person name="Schwartz R."/>
            <person name="Segarra C."/>
            <person name="Singh R.S."/>
            <person name="Sirot L."/>
            <person name="Sirota M."/>
            <person name="Sisneros N.B."/>
            <person name="Smith C.D."/>
            <person name="Smith T.F."/>
            <person name="Spieth J."/>
            <person name="Stage D.E."/>
            <person name="Stark A."/>
            <person name="Stephan W."/>
            <person name="Strausberg R.L."/>
            <person name="Strempel S."/>
            <person name="Sturgill D."/>
            <person name="Sutton G."/>
            <person name="Sutton G.G."/>
            <person name="Tao W."/>
            <person name="Teichmann S."/>
            <person name="Tobari Y.N."/>
            <person name="Tomimura Y."/>
            <person name="Tsolas J.M."/>
            <person name="Valente V.L."/>
            <person name="Venter E."/>
            <person name="Venter J.C."/>
            <person name="Vicario S."/>
            <person name="Vieira F.G."/>
            <person name="Vilella A.J."/>
            <person name="Villasante A."/>
            <person name="Walenz B."/>
            <person name="Wang J."/>
            <person name="Wasserman M."/>
            <person name="Watts T."/>
            <person name="Wilson D."/>
            <person name="Wilson R.K."/>
            <person name="Wing R.A."/>
            <person name="Wolfner M.F."/>
            <person name="Wong A."/>
            <person name="Wong G.K."/>
            <person name="Wu C.I."/>
            <person name="Wu G."/>
            <person name="Yamamoto D."/>
            <person name="Yang H.P."/>
            <person name="Yang S.P."/>
            <person name="Yorke J.A."/>
            <person name="Yoshida K."/>
            <person name="Zdobnov E."/>
            <person name="Zhang P."/>
            <person name="Zhang Y."/>
            <person name="Zimin A.V."/>
            <person name="Baldwin J."/>
            <person name="Abdouelleil A."/>
            <person name="Abdulkadir J."/>
            <person name="Abebe A."/>
            <person name="Abera B."/>
            <person name="Abreu J."/>
            <person name="Acer S.C."/>
            <person name="Aftuck L."/>
            <person name="Alexander A."/>
            <person name="An P."/>
            <person name="Anderson E."/>
            <person name="Anderson S."/>
            <person name="Arachi H."/>
            <person name="Azer M."/>
            <person name="Bachantsang P."/>
            <person name="Barry A."/>
            <person name="Bayul T."/>
            <person name="Berlin A."/>
            <person name="Bessette D."/>
            <person name="Bloom T."/>
            <person name="Blye J."/>
            <person name="Boguslavskiy L."/>
            <person name="Bonnet C."/>
            <person name="Boukhgalter B."/>
            <person name="Bourzgui I."/>
            <person name="Brown A."/>
            <person name="Cahill P."/>
            <person name="Channer S."/>
            <person name="Cheshatsang Y."/>
            <person name="Chuda L."/>
            <person name="Citroen M."/>
            <person name="Collymore A."/>
            <person name="Cooke P."/>
            <person name="Costello M."/>
            <person name="D'Aco K."/>
            <person name="Daza R."/>
            <person name="De Haan G."/>
            <person name="DeGray S."/>
            <person name="DeMaso C."/>
            <person name="Dhargay N."/>
            <person name="Dooley K."/>
            <person name="Dooley E."/>
            <person name="Doricent M."/>
            <person name="Dorje P."/>
            <person name="Dorjee K."/>
            <person name="Dupes A."/>
            <person name="Elong R."/>
            <person name="Falk J."/>
            <person name="Farina A."/>
            <person name="Faro S."/>
            <person name="Ferguson D."/>
            <person name="Fisher S."/>
            <person name="Foley C.D."/>
            <person name="Franke A."/>
            <person name="Friedrich D."/>
            <person name="Gadbois L."/>
            <person name="Gearin G."/>
            <person name="Gearin C.R."/>
            <person name="Giannoukos G."/>
            <person name="Goode T."/>
            <person name="Graham J."/>
            <person name="Grandbois E."/>
            <person name="Grewal S."/>
            <person name="Gyaltsen K."/>
            <person name="Hafez N."/>
            <person name="Hagos B."/>
            <person name="Hall J."/>
            <person name="Henson C."/>
            <person name="Hollinger A."/>
            <person name="Honan T."/>
            <person name="Huard M.D."/>
            <person name="Hughes L."/>
            <person name="Hurhula B."/>
            <person name="Husby M.E."/>
            <person name="Kamat A."/>
            <person name="Kanga B."/>
            <person name="Kashin S."/>
            <person name="Khazanovich D."/>
            <person name="Kisner P."/>
            <person name="Lance K."/>
            <person name="Lara M."/>
            <person name="Lee W."/>
            <person name="Lennon N."/>
            <person name="Letendre F."/>
            <person name="LeVine R."/>
            <person name="Lipovsky A."/>
            <person name="Liu X."/>
            <person name="Liu J."/>
            <person name="Liu S."/>
            <person name="Lokyitsang T."/>
            <person name="Lokyitsang Y."/>
            <person name="Lubonja R."/>
            <person name="Lui A."/>
            <person name="MacDonald P."/>
            <person name="Magnisalis V."/>
            <person name="Maru K."/>
            <person name="Matthews C."/>
            <person name="McCusker W."/>
            <person name="McDonough S."/>
            <person name="Mehta T."/>
            <person name="Meldrim J."/>
            <person name="Meneus L."/>
            <person name="Mihai O."/>
            <person name="Mihalev A."/>
            <person name="Mihova T."/>
            <person name="Mittelman R."/>
            <person name="Mlenga V."/>
            <person name="Montmayeur A."/>
            <person name="Mulrain L."/>
            <person name="Navidi A."/>
            <person name="Naylor J."/>
            <person name="Negash T."/>
            <person name="Nguyen T."/>
            <person name="Nguyen N."/>
            <person name="Nicol R."/>
            <person name="Norbu C."/>
            <person name="Norbu N."/>
            <person name="Novod N."/>
            <person name="O'Neill B."/>
            <person name="Osman S."/>
            <person name="Markiewicz E."/>
            <person name="Oyono O.L."/>
            <person name="Patti C."/>
            <person name="Phunkhang P."/>
            <person name="Pierre F."/>
            <person name="Priest M."/>
            <person name="Raghuraman S."/>
            <person name="Rege F."/>
            <person name="Reyes R."/>
            <person name="Rise C."/>
            <person name="Rogov P."/>
            <person name="Ross K."/>
            <person name="Ryan E."/>
            <person name="Settipalli S."/>
            <person name="Shea T."/>
            <person name="Sherpa N."/>
            <person name="Shi L."/>
            <person name="Shih D."/>
            <person name="Sparrow T."/>
            <person name="Spaulding J."/>
            <person name="Stalker J."/>
            <person name="Stange-Thomann N."/>
            <person name="Stavropoulos S."/>
            <person name="Stone C."/>
            <person name="Strader C."/>
            <person name="Tesfaye S."/>
            <person name="Thomson T."/>
            <person name="Thoulutsang Y."/>
            <person name="Thoulutsang D."/>
            <person name="Topham K."/>
            <person name="Topping I."/>
            <person name="Tsamla T."/>
            <person name="Vassiliev H."/>
            <person name="Vo A."/>
            <person name="Wangchuk T."/>
            <person name="Wangdi T."/>
            <person name="Weiand M."/>
            <person name="Wilkinson J."/>
            <person name="Wilson A."/>
            <person name="Yadav S."/>
            <person name="Young G."/>
            <person name="Yu Q."/>
            <person name="Zembek L."/>
            <person name="Zhong D."/>
            <person name="Zimmer A."/>
            <person name="Zwirko Z."/>
            <person name="Jaffe D.B."/>
            <person name="Alvarez P."/>
            <person name="Brockman W."/>
            <person name="Butler J."/>
            <person name="Chin C."/>
            <person name="Gnerre S."/>
            <person name="Grabherr M."/>
            <person name="Kleber M."/>
            <person name="Mauceli E."/>
            <person name="MacCallum I."/>
        </authorList>
    </citation>
    <scope>NUCLEOTIDE SEQUENCE [LARGE SCALE GENOMIC DNA]</scope>
    <source>
        <strain evidence="2">Tucson 14024-0371.13</strain>
    </source>
</reference>
<dbReference type="OrthoDB" id="7847901at2759"/>
<dbReference type="AlphaFoldDB" id="B3MBX2"/>
<protein>
    <submittedName>
        <fullName evidence="1">Uncharacterized protein</fullName>
    </submittedName>
</protein>
<proteinExistence type="predicted"/>
<evidence type="ECO:0000313" key="2">
    <source>
        <dbReference type="Proteomes" id="UP000007801"/>
    </source>
</evidence>
<evidence type="ECO:0000313" key="1">
    <source>
        <dbReference type="EMBL" id="EDV36143.1"/>
    </source>
</evidence>
<keyword evidence="2" id="KW-1185">Reference proteome</keyword>
<dbReference type="KEGG" id="dan:6494962"/>
<dbReference type="InParanoid" id="B3MBX2"/>
<sequence>MSIVLDVVQQIVLQKAYDLTCEVAIRALRRYTDLKHVKGGNHKLLKSVAPLKSVCPPEVATPMVKPKAPRIRKVIKFEGRDMPRTNSGMIDPPQCSCMRICRDSYFS</sequence>
<dbReference type="EMBL" id="CH902619">
    <property type="protein sequence ID" value="EDV36143.1"/>
    <property type="molecule type" value="Genomic_DNA"/>
</dbReference>
<dbReference type="Proteomes" id="UP000007801">
    <property type="component" value="Unassembled WGS sequence"/>
</dbReference>
<organism evidence="1 2">
    <name type="scientific">Drosophila ananassae</name>
    <name type="common">Fruit fly</name>
    <dbReference type="NCBI Taxonomy" id="7217"/>
    <lineage>
        <taxon>Eukaryota</taxon>
        <taxon>Metazoa</taxon>
        <taxon>Ecdysozoa</taxon>
        <taxon>Arthropoda</taxon>
        <taxon>Hexapoda</taxon>
        <taxon>Insecta</taxon>
        <taxon>Pterygota</taxon>
        <taxon>Neoptera</taxon>
        <taxon>Endopterygota</taxon>
        <taxon>Diptera</taxon>
        <taxon>Brachycera</taxon>
        <taxon>Muscomorpha</taxon>
        <taxon>Ephydroidea</taxon>
        <taxon>Drosophilidae</taxon>
        <taxon>Drosophila</taxon>
        <taxon>Sophophora</taxon>
    </lineage>
</organism>
<name>B3MBX2_DROAN</name>
<accession>B3MBX2</accession>
<gene>
    <name evidence="1" type="primary">Dana\GF12104</name>
    <name evidence="1" type="synonym">dana_GLEANR_12115</name>
    <name evidence="1" type="ORF">GF12104</name>
</gene>